<evidence type="ECO:0000313" key="1">
    <source>
        <dbReference type="EnsemblPlants" id="AET3Gv20524800.4"/>
    </source>
</evidence>
<dbReference type="AlphaFoldDB" id="A0A453EZI2"/>
<reference evidence="2" key="1">
    <citation type="journal article" date="2014" name="Science">
        <title>Ancient hybridizations among the ancestral genomes of bread wheat.</title>
        <authorList>
            <consortium name="International Wheat Genome Sequencing Consortium,"/>
            <person name="Marcussen T."/>
            <person name="Sandve S.R."/>
            <person name="Heier L."/>
            <person name="Spannagl M."/>
            <person name="Pfeifer M."/>
            <person name="Jakobsen K.S."/>
            <person name="Wulff B.B."/>
            <person name="Steuernagel B."/>
            <person name="Mayer K.F."/>
            <person name="Olsen O.A."/>
        </authorList>
    </citation>
    <scope>NUCLEOTIDE SEQUENCE [LARGE SCALE GENOMIC DNA]</scope>
    <source>
        <strain evidence="2">cv. AL8/78</strain>
    </source>
</reference>
<protein>
    <recommendedName>
        <fullName evidence="3">Reverse transcriptase domain-containing protein</fullName>
    </recommendedName>
</protein>
<reference evidence="1" key="4">
    <citation type="submission" date="2019-03" db="UniProtKB">
        <authorList>
            <consortium name="EnsemblPlants"/>
        </authorList>
    </citation>
    <scope>IDENTIFICATION</scope>
</reference>
<dbReference type="Gramene" id="AET3Gv20524800.4">
    <property type="protein sequence ID" value="AET3Gv20524800.4"/>
    <property type="gene ID" value="AET3Gv20524800"/>
</dbReference>
<dbReference type="EnsemblPlants" id="AET3Gv20524800.1">
    <property type="protein sequence ID" value="AET3Gv20524800.1"/>
    <property type="gene ID" value="AET3Gv20524800"/>
</dbReference>
<organism evidence="1 2">
    <name type="scientific">Aegilops tauschii subsp. strangulata</name>
    <name type="common">Goatgrass</name>
    <dbReference type="NCBI Taxonomy" id="200361"/>
    <lineage>
        <taxon>Eukaryota</taxon>
        <taxon>Viridiplantae</taxon>
        <taxon>Streptophyta</taxon>
        <taxon>Embryophyta</taxon>
        <taxon>Tracheophyta</taxon>
        <taxon>Spermatophyta</taxon>
        <taxon>Magnoliopsida</taxon>
        <taxon>Liliopsida</taxon>
        <taxon>Poales</taxon>
        <taxon>Poaceae</taxon>
        <taxon>BOP clade</taxon>
        <taxon>Pooideae</taxon>
        <taxon>Triticodae</taxon>
        <taxon>Triticeae</taxon>
        <taxon>Triticinae</taxon>
        <taxon>Aegilops</taxon>
    </lineage>
</organism>
<evidence type="ECO:0008006" key="3">
    <source>
        <dbReference type="Google" id="ProtNLM"/>
    </source>
</evidence>
<sequence>MKAFSPKWISWMKSFVSGGSVAIKINDDVGPYVQTKKGLLQGDPLFIRLFNIVSAMLAVLIDKAKADEQISGVMSHLVDGGLSILQYDDLRKAHNKKILLCAFEQLSGLTINFHKSELFCFGQAQTMENIHRDFWLCLR</sequence>
<name>A0A453EZI2_AEGTS</name>
<dbReference type="EnsemblPlants" id="AET3Gv20524800.4">
    <property type="protein sequence ID" value="AET3Gv20524800.4"/>
    <property type="gene ID" value="AET3Gv20524800"/>
</dbReference>
<proteinExistence type="predicted"/>
<accession>A0A453EZI2</accession>
<reference evidence="1" key="5">
    <citation type="journal article" date="2021" name="G3 (Bethesda)">
        <title>Aegilops tauschii genome assembly Aet v5.0 features greater sequence contiguity and improved annotation.</title>
        <authorList>
            <person name="Wang L."/>
            <person name="Zhu T."/>
            <person name="Rodriguez J.C."/>
            <person name="Deal K.R."/>
            <person name="Dubcovsky J."/>
            <person name="McGuire P.E."/>
            <person name="Lux T."/>
            <person name="Spannagl M."/>
            <person name="Mayer K.F.X."/>
            <person name="Baldrich P."/>
            <person name="Meyers B.C."/>
            <person name="Huo N."/>
            <person name="Gu Y.Q."/>
            <person name="Zhou H."/>
            <person name="Devos K.M."/>
            <person name="Bennetzen J.L."/>
            <person name="Unver T."/>
            <person name="Budak H."/>
            <person name="Gulick P.J."/>
            <person name="Galiba G."/>
            <person name="Kalapos B."/>
            <person name="Nelson D.R."/>
            <person name="Li P."/>
            <person name="You F.M."/>
            <person name="Luo M.C."/>
            <person name="Dvorak J."/>
        </authorList>
    </citation>
    <scope>NUCLEOTIDE SEQUENCE [LARGE SCALE GENOMIC DNA]</scope>
    <source>
        <strain evidence="1">cv. AL8/78</strain>
    </source>
</reference>
<reference evidence="1" key="3">
    <citation type="journal article" date="2017" name="Nature">
        <title>Genome sequence of the progenitor of the wheat D genome Aegilops tauschii.</title>
        <authorList>
            <person name="Luo M.C."/>
            <person name="Gu Y.Q."/>
            <person name="Puiu D."/>
            <person name="Wang H."/>
            <person name="Twardziok S.O."/>
            <person name="Deal K.R."/>
            <person name="Huo N."/>
            <person name="Zhu T."/>
            <person name="Wang L."/>
            <person name="Wang Y."/>
            <person name="McGuire P.E."/>
            <person name="Liu S."/>
            <person name="Long H."/>
            <person name="Ramasamy R.K."/>
            <person name="Rodriguez J.C."/>
            <person name="Van S.L."/>
            <person name="Yuan L."/>
            <person name="Wang Z."/>
            <person name="Xia Z."/>
            <person name="Xiao L."/>
            <person name="Anderson O.D."/>
            <person name="Ouyang S."/>
            <person name="Liang Y."/>
            <person name="Zimin A.V."/>
            <person name="Pertea G."/>
            <person name="Qi P."/>
            <person name="Bennetzen J.L."/>
            <person name="Dai X."/>
            <person name="Dawson M.W."/>
            <person name="Muller H.G."/>
            <person name="Kugler K."/>
            <person name="Rivarola-Duarte L."/>
            <person name="Spannagl M."/>
            <person name="Mayer K.F.X."/>
            <person name="Lu F.H."/>
            <person name="Bevan M.W."/>
            <person name="Leroy P."/>
            <person name="Li P."/>
            <person name="You F.M."/>
            <person name="Sun Q."/>
            <person name="Liu Z."/>
            <person name="Lyons E."/>
            <person name="Wicker T."/>
            <person name="Salzberg S.L."/>
            <person name="Devos K.M."/>
            <person name="Dvorak J."/>
        </authorList>
    </citation>
    <scope>NUCLEOTIDE SEQUENCE [LARGE SCALE GENOMIC DNA]</scope>
    <source>
        <strain evidence="1">cv. AL8/78</strain>
    </source>
</reference>
<keyword evidence="2" id="KW-1185">Reference proteome</keyword>
<dbReference type="Gramene" id="AET3Gv20524800.1">
    <property type="protein sequence ID" value="AET3Gv20524800.1"/>
    <property type="gene ID" value="AET3Gv20524800"/>
</dbReference>
<dbReference type="Proteomes" id="UP000015105">
    <property type="component" value="Chromosome 3D"/>
</dbReference>
<evidence type="ECO:0000313" key="2">
    <source>
        <dbReference type="Proteomes" id="UP000015105"/>
    </source>
</evidence>
<reference evidence="2" key="2">
    <citation type="journal article" date="2017" name="Nat. Plants">
        <title>The Aegilops tauschii genome reveals multiple impacts of transposons.</title>
        <authorList>
            <person name="Zhao G."/>
            <person name="Zou C."/>
            <person name="Li K."/>
            <person name="Wang K."/>
            <person name="Li T."/>
            <person name="Gao L."/>
            <person name="Zhang X."/>
            <person name="Wang H."/>
            <person name="Yang Z."/>
            <person name="Liu X."/>
            <person name="Jiang W."/>
            <person name="Mao L."/>
            <person name="Kong X."/>
            <person name="Jiao Y."/>
            <person name="Jia J."/>
        </authorList>
    </citation>
    <scope>NUCLEOTIDE SEQUENCE [LARGE SCALE GENOMIC DNA]</scope>
    <source>
        <strain evidence="2">cv. AL8/78</strain>
    </source>
</reference>